<name>A0A3A9KBX7_9BACI</name>
<accession>A0A3A9KBX7</accession>
<dbReference type="PROSITE" id="PS51257">
    <property type="entry name" value="PROKAR_LIPOPROTEIN"/>
    <property type="match status" value="1"/>
</dbReference>
<sequence>MRLFFYIIVSMAILVIAGCSLQTQTTTHFSGEGDNWEVKYTAYEETADYTIRYTGEDSIPENINYSIANISVTGRELSEYGYVESENSGSNIYENNEEINVIIEWHGKSESLNLKQE</sequence>
<keyword evidence="1" id="KW-0732">Signal</keyword>
<feature type="chain" id="PRO_5038666927" description="Lipoprotein" evidence="1">
    <location>
        <begin position="22"/>
        <end position="117"/>
    </location>
</feature>
<organism evidence="2 3">
    <name type="scientific">Salipaludibacillus neizhouensis</name>
    <dbReference type="NCBI Taxonomy" id="885475"/>
    <lineage>
        <taxon>Bacteria</taxon>
        <taxon>Bacillati</taxon>
        <taxon>Bacillota</taxon>
        <taxon>Bacilli</taxon>
        <taxon>Bacillales</taxon>
        <taxon>Bacillaceae</taxon>
    </lineage>
</organism>
<gene>
    <name evidence="2" type="ORF">CR203_23995</name>
</gene>
<reference evidence="2 3" key="1">
    <citation type="submission" date="2017-10" db="EMBL/GenBank/DDBJ databases">
        <title>Bacillus sp. nov., a halophilic bacterium isolated from a Keqin Lake.</title>
        <authorList>
            <person name="Wang H."/>
        </authorList>
    </citation>
    <scope>NUCLEOTIDE SEQUENCE [LARGE SCALE GENOMIC DNA]</scope>
    <source>
        <strain evidence="2 3">KCTC 13187</strain>
    </source>
</reference>
<dbReference type="Proteomes" id="UP000281498">
    <property type="component" value="Unassembled WGS sequence"/>
</dbReference>
<keyword evidence="3" id="KW-1185">Reference proteome</keyword>
<evidence type="ECO:0000256" key="1">
    <source>
        <dbReference type="SAM" id="SignalP"/>
    </source>
</evidence>
<dbReference type="OrthoDB" id="2884500at2"/>
<evidence type="ECO:0008006" key="4">
    <source>
        <dbReference type="Google" id="ProtNLM"/>
    </source>
</evidence>
<dbReference type="EMBL" id="PDOE01000032">
    <property type="protein sequence ID" value="RKL64855.1"/>
    <property type="molecule type" value="Genomic_DNA"/>
</dbReference>
<feature type="signal peptide" evidence="1">
    <location>
        <begin position="1"/>
        <end position="21"/>
    </location>
</feature>
<evidence type="ECO:0000313" key="3">
    <source>
        <dbReference type="Proteomes" id="UP000281498"/>
    </source>
</evidence>
<comment type="caution">
    <text evidence="2">The sequence shown here is derived from an EMBL/GenBank/DDBJ whole genome shotgun (WGS) entry which is preliminary data.</text>
</comment>
<protein>
    <recommendedName>
        <fullName evidence="4">Lipoprotein</fullName>
    </recommendedName>
</protein>
<dbReference type="AlphaFoldDB" id="A0A3A9KBX7"/>
<dbReference type="RefSeq" id="WP_110937841.1">
    <property type="nucleotide sequence ID" value="NZ_KZ614147.1"/>
</dbReference>
<evidence type="ECO:0000313" key="2">
    <source>
        <dbReference type="EMBL" id="RKL64855.1"/>
    </source>
</evidence>
<proteinExistence type="predicted"/>